<dbReference type="Gene3D" id="1.20.1740.10">
    <property type="entry name" value="Amino acid/polyamine transporter I"/>
    <property type="match status" value="1"/>
</dbReference>
<dbReference type="Pfam" id="PF13520">
    <property type="entry name" value="AA_permease_2"/>
    <property type="match status" value="1"/>
</dbReference>
<protein>
    <submittedName>
        <fullName evidence="6">APC family permease</fullName>
    </submittedName>
</protein>
<comment type="subcellular location">
    <subcellularLocation>
        <location evidence="1">Membrane</location>
        <topology evidence="1">Multi-pass membrane protein</topology>
    </subcellularLocation>
</comment>
<keyword evidence="2 5" id="KW-0812">Transmembrane</keyword>
<dbReference type="PANTHER" id="PTHR47704">
    <property type="entry name" value="POTASSIUM TRANSPORTER KIMA"/>
    <property type="match status" value="1"/>
</dbReference>
<keyword evidence="4 5" id="KW-0472">Membrane</keyword>
<feature type="transmembrane region" description="Helical" evidence="5">
    <location>
        <begin position="374"/>
        <end position="392"/>
    </location>
</feature>
<keyword evidence="7" id="KW-1185">Reference proteome</keyword>
<dbReference type="InterPro" id="IPR053153">
    <property type="entry name" value="APC_K+_Transporter"/>
</dbReference>
<feature type="transmembrane region" description="Helical" evidence="5">
    <location>
        <begin position="250"/>
        <end position="278"/>
    </location>
</feature>
<feature type="transmembrane region" description="Helical" evidence="5">
    <location>
        <begin position="205"/>
        <end position="229"/>
    </location>
</feature>
<feature type="transmembrane region" description="Helical" evidence="5">
    <location>
        <begin position="172"/>
        <end position="193"/>
    </location>
</feature>
<dbReference type="Proteomes" id="UP001256827">
    <property type="component" value="Chromosome"/>
</dbReference>
<feature type="transmembrane region" description="Helical" evidence="5">
    <location>
        <begin position="143"/>
        <end position="160"/>
    </location>
</feature>
<evidence type="ECO:0000256" key="2">
    <source>
        <dbReference type="ARBA" id="ARBA00022692"/>
    </source>
</evidence>
<dbReference type="RefSeq" id="WP_310770244.1">
    <property type="nucleotide sequence ID" value="NZ_CP134050.1"/>
</dbReference>
<evidence type="ECO:0000256" key="4">
    <source>
        <dbReference type="ARBA" id="ARBA00023136"/>
    </source>
</evidence>
<dbReference type="EMBL" id="CP134050">
    <property type="protein sequence ID" value="WNC15980.1"/>
    <property type="molecule type" value="Genomic_DNA"/>
</dbReference>
<evidence type="ECO:0000313" key="7">
    <source>
        <dbReference type="Proteomes" id="UP001256827"/>
    </source>
</evidence>
<evidence type="ECO:0000256" key="3">
    <source>
        <dbReference type="ARBA" id="ARBA00022989"/>
    </source>
</evidence>
<feature type="transmembrane region" description="Helical" evidence="5">
    <location>
        <begin position="102"/>
        <end position="123"/>
    </location>
</feature>
<organism evidence="6 7">
    <name type="scientific">Brevibacillus brevis</name>
    <name type="common">Bacillus brevis</name>
    <dbReference type="NCBI Taxonomy" id="1393"/>
    <lineage>
        <taxon>Bacteria</taxon>
        <taxon>Bacillati</taxon>
        <taxon>Bacillota</taxon>
        <taxon>Bacilli</taxon>
        <taxon>Bacillales</taxon>
        <taxon>Paenibacillaceae</taxon>
        <taxon>Brevibacillus</taxon>
    </lineage>
</organism>
<accession>A0ABY9T7A1</accession>
<feature type="transmembrane region" description="Helical" evidence="5">
    <location>
        <begin position="59"/>
        <end position="81"/>
    </location>
</feature>
<dbReference type="InterPro" id="IPR002293">
    <property type="entry name" value="AA/rel_permease1"/>
</dbReference>
<evidence type="ECO:0000256" key="1">
    <source>
        <dbReference type="ARBA" id="ARBA00004141"/>
    </source>
</evidence>
<feature type="transmembrane region" description="Helical" evidence="5">
    <location>
        <begin position="298"/>
        <end position="327"/>
    </location>
</feature>
<feature type="transmembrane region" description="Helical" evidence="5">
    <location>
        <begin position="433"/>
        <end position="450"/>
    </location>
</feature>
<evidence type="ECO:0000313" key="6">
    <source>
        <dbReference type="EMBL" id="WNC15980.1"/>
    </source>
</evidence>
<reference evidence="6 7" key="1">
    <citation type="submission" date="2023-09" db="EMBL/GenBank/DDBJ databases">
        <title>Complete Genome and Methylome dissection of Bacillus brevis NEB573 original source of BbsI restriction endonuclease.</title>
        <authorList>
            <person name="Fomenkov A."/>
            <person name="Roberts R.D."/>
        </authorList>
    </citation>
    <scope>NUCLEOTIDE SEQUENCE [LARGE SCALE GENOMIC DNA]</scope>
    <source>
        <strain evidence="6 7">NEB573</strain>
    </source>
</reference>
<proteinExistence type="predicted"/>
<dbReference type="PANTHER" id="PTHR47704:SF1">
    <property type="entry name" value="POTASSIUM TRANSPORTER KIMA"/>
    <property type="match status" value="1"/>
</dbReference>
<keyword evidence="3 5" id="KW-1133">Transmembrane helix</keyword>
<feature type="transmembrane region" description="Helical" evidence="5">
    <location>
        <begin position="404"/>
        <end position="427"/>
    </location>
</feature>
<evidence type="ECO:0000256" key="5">
    <source>
        <dbReference type="SAM" id="Phobius"/>
    </source>
</evidence>
<gene>
    <name evidence="6" type="ORF">RGB73_06595</name>
</gene>
<sequence length="607" mass="66948">MLLGLKRLLIGRPMKTNELGEEKLSKVKALAVLSSDALSSVAYGTEQILLVLVTLGTAALWYSLPISVAVVCLLTILVLSYRQTIFAYPTGGGAYMVAKDNFGTSTGLVAGGSLLVDYILTVAVSTSASTDAITSAFPVLHEHRVLIALVMILLVTILNLRGITESATILMYPVYLFVAAIFLLILGGGYQWLTGNLHAQTHTPAYGAAVPGITLFLLLRAFSSGCSALTGVEAVSNAIPNFREPAPKNAALTLVMMGLILGVMFMGISLLAYAYGIAPAVKETVVSQIASAVFGRGIIYYLIQAITALILFLAANTAFAAFPLLAFMLAKDRFMPNMFMVRGDRLGFSNGIIFLGILSAILIISFGGETENLIPLYALGVFIPFTLSQAGMMKRWLTKKPSGWLVPFLINTVGMLTTLTICLIFLITKFTQVWTIFVFLPIVIFIFRKINGHYRDLADELRLDVEKEKPQPKGSVIVIPVSGISQVVKNTISYAQSLSDDIVAVYVGFSDEEMKRMEEKWEQWNPGVRLIVLRSHYRSIIKPLFKFIDTVEWKKAETDHVTVMIPQFITKRWWHNLLHNQTSFFLRAYLFARQDVKIATVPYRLKK</sequence>
<feature type="transmembrane region" description="Helical" evidence="5">
    <location>
        <begin position="348"/>
        <end position="368"/>
    </location>
</feature>
<name>A0ABY9T7A1_BREBE</name>